<dbReference type="PATRIC" id="fig|472175.3.peg.2434"/>
<dbReference type="PANTHER" id="PTHR42781:SF4">
    <property type="entry name" value="SPERMIDINE_PUTRESCINE IMPORT ATP-BINDING PROTEIN POTA"/>
    <property type="match status" value="1"/>
</dbReference>
<dbReference type="PROSITE" id="PS50893">
    <property type="entry name" value="ABC_TRANSPORTER_2"/>
    <property type="match status" value="1"/>
</dbReference>
<dbReference type="RefSeq" id="WP_036483297.1">
    <property type="nucleotide sequence ID" value="NZ_JMQM01000001.1"/>
</dbReference>
<sequence length="218" mass="23270">MTDIVTDRAGLLLQDVVIRHGDRVLVALTQHVAPGEVLTVMGPSGAGKSTLLGFIGGFLDPVFDAEGRVIVDGDDITDAAPETRHAGLLFQDPLLFPHMSVAGNLMFALPADIRGHMARMALVDEALRGVELEGLGARDTETLSGGQKARVALARVLLSRPRMLLLDEPFSKLDQALRGQMRELVFAKARESRLPVLLVTHDPADAQAAGGTTITLEP</sequence>
<keyword evidence="3" id="KW-0547">Nucleotide-binding</keyword>
<keyword evidence="4" id="KW-0067">ATP-binding</keyword>
<dbReference type="Pfam" id="PF00005">
    <property type="entry name" value="ABC_tran"/>
    <property type="match status" value="1"/>
</dbReference>
<dbReference type="InterPro" id="IPR050093">
    <property type="entry name" value="ABC_SmlMolc_Importer"/>
</dbReference>
<dbReference type="SUPFAM" id="SSF52540">
    <property type="entry name" value="P-loop containing nucleoside triphosphate hydrolases"/>
    <property type="match status" value="1"/>
</dbReference>
<comment type="caution">
    <text evidence="6">The sequence shown here is derived from an EMBL/GenBank/DDBJ whole genome shotgun (WGS) entry which is preliminary data.</text>
</comment>
<feature type="domain" description="ABC transporter" evidence="5">
    <location>
        <begin position="6"/>
        <end position="216"/>
    </location>
</feature>
<dbReference type="Gene3D" id="3.40.50.300">
    <property type="entry name" value="P-loop containing nucleotide triphosphate hydrolases"/>
    <property type="match status" value="1"/>
</dbReference>
<dbReference type="PROSITE" id="PS00211">
    <property type="entry name" value="ABC_TRANSPORTER_1"/>
    <property type="match status" value="1"/>
</dbReference>
<reference evidence="6 7" key="1">
    <citation type="submission" date="2014-05" db="EMBL/GenBank/DDBJ databases">
        <title>Draft Genome Sequence of Nitratireductor basaltis Strain UMTGB225, A Marine Bacterium Isolated from Green Barrel Tunicate.</title>
        <authorList>
            <person name="Gan H.Y."/>
        </authorList>
    </citation>
    <scope>NUCLEOTIDE SEQUENCE [LARGE SCALE GENOMIC DNA]</scope>
    <source>
        <strain evidence="6 7">UMTGB225</strain>
    </source>
</reference>
<dbReference type="InterPro" id="IPR017871">
    <property type="entry name" value="ABC_transporter-like_CS"/>
</dbReference>
<protein>
    <submittedName>
        <fullName evidence="6">ABC transporter</fullName>
    </submittedName>
</protein>
<dbReference type="InterPro" id="IPR003593">
    <property type="entry name" value="AAA+_ATPase"/>
</dbReference>
<dbReference type="AlphaFoldDB" id="A0A084UEK8"/>
<organism evidence="6 7">
    <name type="scientific">Nitratireductor basaltis</name>
    <dbReference type="NCBI Taxonomy" id="472175"/>
    <lineage>
        <taxon>Bacteria</taxon>
        <taxon>Pseudomonadati</taxon>
        <taxon>Pseudomonadota</taxon>
        <taxon>Alphaproteobacteria</taxon>
        <taxon>Hyphomicrobiales</taxon>
        <taxon>Phyllobacteriaceae</taxon>
        <taxon>Nitratireductor</taxon>
    </lineage>
</organism>
<evidence type="ECO:0000259" key="5">
    <source>
        <dbReference type="PROSITE" id="PS50893"/>
    </source>
</evidence>
<evidence type="ECO:0000256" key="4">
    <source>
        <dbReference type="ARBA" id="ARBA00022840"/>
    </source>
</evidence>
<dbReference type="PANTHER" id="PTHR42781">
    <property type="entry name" value="SPERMIDINE/PUTRESCINE IMPORT ATP-BINDING PROTEIN POTA"/>
    <property type="match status" value="1"/>
</dbReference>
<evidence type="ECO:0000313" key="6">
    <source>
        <dbReference type="EMBL" id="KFB11394.1"/>
    </source>
</evidence>
<proteinExistence type="inferred from homology"/>
<dbReference type="STRING" id="472175.EL18_02442"/>
<dbReference type="Proteomes" id="UP000053675">
    <property type="component" value="Unassembled WGS sequence"/>
</dbReference>
<evidence type="ECO:0000256" key="2">
    <source>
        <dbReference type="ARBA" id="ARBA00022448"/>
    </source>
</evidence>
<keyword evidence="7" id="KW-1185">Reference proteome</keyword>
<accession>A0A084UEK8</accession>
<name>A0A084UEK8_9HYPH</name>
<comment type="similarity">
    <text evidence="1">Belongs to the ABC transporter superfamily.</text>
</comment>
<dbReference type="InterPro" id="IPR027417">
    <property type="entry name" value="P-loop_NTPase"/>
</dbReference>
<evidence type="ECO:0000256" key="3">
    <source>
        <dbReference type="ARBA" id="ARBA00022741"/>
    </source>
</evidence>
<dbReference type="InterPro" id="IPR003439">
    <property type="entry name" value="ABC_transporter-like_ATP-bd"/>
</dbReference>
<dbReference type="EMBL" id="JMQM01000001">
    <property type="protein sequence ID" value="KFB11394.1"/>
    <property type="molecule type" value="Genomic_DNA"/>
</dbReference>
<keyword evidence="2" id="KW-0813">Transport</keyword>
<dbReference type="GO" id="GO:0005524">
    <property type="term" value="F:ATP binding"/>
    <property type="evidence" value="ECO:0007669"/>
    <property type="project" value="UniProtKB-KW"/>
</dbReference>
<evidence type="ECO:0000313" key="7">
    <source>
        <dbReference type="Proteomes" id="UP000053675"/>
    </source>
</evidence>
<dbReference type="SMART" id="SM00382">
    <property type="entry name" value="AAA"/>
    <property type="match status" value="1"/>
</dbReference>
<gene>
    <name evidence="6" type="ORF">EL18_02442</name>
</gene>
<evidence type="ECO:0000256" key="1">
    <source>
        <dbReference type="ARBA" id="ARBA00005417"/>
    </source>
</evidence>
<dbReference type="eggNOG" id="COG4136">
    <property type="taxonomic scope" value="Bacteria"/>
</dbReference>
<dbReference type="GO" id="GO:0016887">
    <property type="term" value="F:ATP hydrolysis activity"/>
    <property type="evidence" value="ECO:0007669"/>
    <property type="project" value="InterPro"/>
</dbReference>